<dbReference type="InterPro" id="IPR002213">
    <property type="entry name" value="UDP_glucos_trans"/>
</dbReference>
<keyword evidence="4" id="KW-1185">Reference proteome</keyword>
<dbReference type="AlphaFoldDB" id="A0A164EJV3"/>
<evidence type="ECO:0000259" key="1">
    <source>
        <dbReference type="Pfam" id="PF03033"/>
    </source>
</evidence>
<evidence type="ECO:0000259" key="2">
    <source>
        <dbReference type="Pfam" id="PF06722"/>
    </source>
</evidence>
<name>A0A164EJV3_9MYCO</name>
<dbReference type="EMBL" id="LWCI01000022">
    <property type="protein sequence ID" value="KZS67622.1"/>
    <property type="molecule type" value="Genomic_DNA"/>
</dbReference>
<proteinExistence type="predicted"/>
<dbReference type="GO" id="GO:0016758">
    <property type="term" value="F:hexosyltransferase activity"/>
    <property type="evidence" value="ECO:0007669"/>
    <property type="project" value="InterPro"/>
</dbReference>
<dbReference type="Gene3D" id="3.40.50.2000">
    <property type="entry name" value="Glycogen Phosphorylase B"/>
    <property type="match status" value="2"/>
</dbReference>
<dbReference type="GO" id="GO:0005975">
    <property type="term" value="P:carbohydrate metabolic process"/>
    <property type="evidence" value="ECO:0007669"/>
    <property type="project" value="InterPro"/>
</dbReference>
<dbReference type="SUPFAM" id="SSF53756">
    <property type="entry name" value="UDP-Glycosyltransferase/glycogen phosphorylase"/>
    <property type="match status" value="1"/>
</dbReference>
<dbReference type="Proteomes" id="UP000077342">
    <property type="component" value="Unassembled WGS sequence"/>
</dbReference>
<gene>
    <name evidence="3" type="ORF">A4G28_14105</name>
</gene>
<feature type="domain" description="Erythromycin biosynthesis protein CIII-like C-terminal" evidence="2">
    <location>
        <begin position="275"/>
        <end position="370"/>
    </location>
</feature>
<dbReference type="InterPro" id="IPR004276">
    <property type="entry name" value="GlycoTrans_28_N"/>
</dbReference>
<evidence type="ECO:0000313" key="4">
    <source>
        <dbReference type="Proteomes" id="UP000077342"/>
    </source>
</evidence>
<organism evidence="3 4">
    <name type="scientific">Mycobacterium ostraviense</name>
    <dbReference type="NCBI Taxonomy" id="2738409"/>
    <lineage>
        <taxon>Bacteria</taxon>
        <taxon>Bacillati</taxon>
        <taxon>Actinomycetota</taxon>
        <taxon>Actinomycetes</taxon>
        <taxon>Mycobacteriales</taxon>
        <taxon>Mycobacteriaceae</taxon>
        <taxon>Mycobacterium</taxon>
    </lineage>
</organism>
<dbReference type="PANTHER" id="PTHR48050">
    <property type="entry name" value="STEROL 3-BETA-GLUCOSYLTRANSFERASE"/>
    <property type="match status" value="1"/>
</dbReference>
<sequence length="395" mass="41589">MKVVVASYGSRGDVEPCAAVARELLRRGHDVCMAVPPNMVGFVESAGLTAVAYGPDSREQLNPAMDLVRDFATRNRNPIGLLSQVIEHVSQVNADKSAALTALAAEADLLLASFTEQRLVANVAEYQDIPAAALHFFPTGLWASGGMSPLITTAVDEAQRRSLGLPEDSESPAMLEIQAYDELCLPGRAADWIAPRGRQPFVGALTLQLPTGADDEVLSWMAADTPPIYFGFGSTPTECPADTVAMISSACAELGERALICGGVNDFRGIAHAGHLKIVDAVNHASVFPGCRAVVHHGGAGTTAAGMRAGIPTLILWFWLDQPLWAAGLDQLGVGAGRQFSATTHDTLVADLRSILTPQRVARAREVAAQLITPAKSIALAADLLEDAARLGRSG</sequence>
<dbReference type="CDD" id="cd03784">
    <property type="entry name" value="GT1_Gtf-like"/>
    <property type="match status" value="1"/>
</dbReference>
<reference evidence="4" key="1">
    <citation type="submission" date="2016-04" db="EMBL/GenBank/DDBJ databases">
        <authorList>
            <person name="Strapagiel D."/>
            <person name="Borowka P."/>
            <person name="Marciniak B."/>
            <person name="Bakula Z."/>
            <person name="Van Ingen J."/>
            <person name="Safianowska A."/>
            <person name="Dziadek J."/>
            <person name="Jagielski T."/>
        </authorList>
    </citation>
    <scope>NUCLEOTIDE SEQUENCE [LARGE SCALE GENOMIC DNA]</scope>
    <source>
        <strain evidence="4">1010001458</strain>
    </source>
</reference>
<keyword evidence="3" id="KW-0808">Transferase</keyword>
<comment type="caution">
    <text evidence="3">The sequence shown here is derived from an EMBL/GenBank/DDBJ whole genome shotgun (WGS) entry which is preliminary data.</text>
</comment>
<dbReference type="GO" id="GO:0033072">
    <property type="term" value="P:vancomycin biosynthetic process"/>
    <property type="evidence" value="ECO:0007669"/>
    <property type="project" value="UniProtKB-ARBA"/>
</dbReference>
<protein>
    <submittedName>
        <fullName evidence="3">Glycosyltransferase</fullName>
    </submittedName>
</protein>
<dbReference type="RefSeq" id="WP_075509322.1">
    <property type="nucleotide sequence ID" value="NZ_CP089224.1"/>
</dbReference>
<feature type="domain" description="Glycosyltransferase family 28 N-terminal" evidence="1">
    <location>
        <begin position="3"/>
        <end position="51"/>
    </location>
</feature>
<dbReference type="InterPro" id="IPR010610">
    <property type="entry name" value="EryCIII-like_C"/>
</dbReference>
<evidence type="ECO:0000313" key="3">
    <source>
        <dbReference type="EMBL" id="KZS67622.1"/>
    </source>
</evidence>
<dbReference type="PANTHER" id="PTHR48050:SF13">
    <property type="entry name" value="STEROL 3-BETA-GLUCOSYLTRANSFERASE UGT80A2"/>
    <property type="match status" value="1"/>
</dbReference>
<dbReference type="Pfam" id="PF03033">
    <property type="entry name" value="Glyco_transf_28"/>
    <property type="match status" value="1"/>
</dbReference>
<accession>A0A164EJV3</accession>
<dbReference type="InterPro" id="IPR050426">
    <property type="entry name" value="Glycosyltransferase_28"/>
</dbReference>
<dbReference type="Pfam" id="PF06722">
    <property type="entry name" value="EryCIII-like_C"/>
    <property type="match status" value="1"/>
</dbReference>
<dbReference type="GO" id="GO:0008194">
    <property type="term" value="F:UDP-glycosyltransferase activity"/>
    <property type="evidence" value="ECO:0007669"/>
    <property type="project" value="InterPro"/>
</dbReference>
<dbReference type="FunFam" id="3.40.50.2000:FF:000009">
    <property type="entry name" value="Sterol 3-beta-glucosyltransferase UGT80A2"/>
    <property type="match status" value="1"/>
</dbReference>